<evidence type="ECO:0000313" key="1">
    <source>
        <dbReference type="EMBL" id="PDT47304.1"/>
    </source>
</evidence>
<evidence type="ECO:0000313" key="2">
    <source>
        <dbReference type="Proteomes" id="UP000220353"/>
    </source>
</evidence>
<name>A0A2A6LXN1_RHIFR</name>
<reference evidence="1 2" key="1">
    <citation type="submission" date="2017-09" db="EMBL/GenBank/DDBJ databases">
        <title>Comparative genomics of rhizobia isolated from Phaseolus vulgaris in China.</title>
        <authorList>
            <person name="Tong W."/>
        </authorList>
    </citation>
    <scope>NUCLEOTIDE SEQUENCE [LARGE SCALE GENOMIC DNA]</scope>
    <source>
        <strain evidence="1 2">PCH1</strain>
    </source>
</reference>
<dbReference type="AlphaFoldDB" id="A0A2A6LXN1"/>
<protein>
    <recommendedName>
        <fullName evidence="3">Helix-turn-helix domain-containing protein</fullName>
    </recommendedName>
</protein>
<comment type="caution">
    <text evidence="1">The sequence shown here is derived from an EMBL/GenBank/DDBJ whole genome shotgun (WGS) entry which is preliminary data.</text>
</comment>
<dbReference type="Gene3D" id="1.10.260.40">
    <property type="entry name" value="lambda repressor-like DNA-binding domains"/>
    <property type="match status" value="1"/>
</dbReference>
<dbReference type="Pfam" id="PF15943">
    <property type="entry name" value="YdaS_toxin"/>
    <property type="match status" value="1"/>
</dbReference>
<accession>A0A2A6LXN1</accession>
<dbReference type="Proteomes" id="UP000220353">
    <property type="component" value="Unassembled WGS sequence"/>
</dbReference>
<dbReference type="InterPro" id="IPR031856">
    <property type="entry name" value="YdaS_toxin-like"/>
</dbReference>
<dbReference type="RefSeq" id="WP_097586956.1">
    <property type="nucleotide sequence ID" value="NZ_NWTC01000009.1"/>
</dbReference>
<organism evidence="1 2">
    <name type="scientific">Rhizobium fredii</name>
    <name type="common">Sinorhizobium fredii</name>
    <dbReference type="NCBI Taxonomy" id="380"/>
    <lineage>
        <taxon>Bacteria</taxon>
        <taxon>Pseudomonadati</taxon>
        <taxon>Pseudomonadota</taxon>
        <taxon>Alphaproteobacteria</taxon>
        <taxon>Hyphomicrobiales</taxon>
        <taxon>Rhizobiaceae</taxon>
        <taxon>Sinorhizobium/Ensifer group</taxon>
        <taxon>Sinorhizobium</taxon>
    </lineage>
</organism>
<dbReference type="CDD" id="cd00093">
    <property type="entry name" value="HTH_XRE"/>
    <property type="match status" value="1"/>
</dbReference>
<proteinExistence type="predicted"/>
<dbReference type="SUPFAM" id="SSF47413">
    <property type="entry name" value="lambda repressor-like DNA-binding domains"/>
    <property type="match status" value="1"/>
</dbReference>
<evidence type="ECO:0008006" key="3">
    <source>
        <dbReference type="Google" id="ProtNLM"/>
    </source>
</evidence>
<gene>
    <name evidence="1" type="ORF">CO661_14070</name>
</gene>
<dbReference type="InterPro" id="IPR010982">
    <property type="entry name" value="Lambda_DNA-bd_dom_sf"/>
</dbReference>
<dbReference type="InterPro" id="IPR001387">
    <property type="entry name" value="Cro/C1-type_HTH"/>
</dbReference>
<dbReference type="GO" id="GO:0003677">
    <property type="term" value="F:DNA binding"/>
    <property type="evidence" value="ECO:0007669"/>
    <property type="project" value="InterPro"/>
</dbReference>
<dbReference type="EMBL" id="NWTC01000009">
    <property type="protein sequence ID" value="PDT47304.1"/>
    <property type="molecule type" value="Genomic_DNA"/>
</dbReference>
<sequence>MEKLIEFFKANRGTQVRLARHLGLQPSTVSQWRSVPVEHLPEVSKFTGIPREELVPDAFRPAREAVQ</sequence>